<keyword evidence="2" id="KW-1185">Reference proteome</keyword>
<proteinExistence type="predicted"/>
<dbReference type="EMBL" id="JAOYFB010000005">
    <property type="protein sequence ID" value="KAK4015538.1"/>
    <property type="molecule type" value="Genomic_DNA"/>
</dbReference>
<name>A0ABQ9ZRJ3_9CRUS</name>
<dbReference type="PANTHER" id="PTHR12334">
    <property type="entry name" value="BAG FAMILY MOLECULAR CHAPERONE REGULATOR 2"/>
    <property type="match status" value="1"/>
</dbReference>
<reference evidence="1 2" key="1">
    <citation type="journal article" date="2023" name="Nucleic Acids Res.">
        <title>The hologenome of Daphnia magna reveals possible DNA methylation and microbiome-mediated evolution of the host genome.</title>
        <authorList>
            <person name="Chaturvedi A."/>
            <person name="Li X."/>
            <person name="Dhandapani V."/>
            <person name="Marshall H."/>
            <person name="Kissane S."/>
            <person name="Cuenca-Cambronero M."/>
            <person name="Asole G."/>
            <person name="Calvet F."/>
            <person name="Ruiz-Romero M."/>
            <person name="Marangio P."/>
            <person name="Guigo R."/>
            <person name="Rago D."/>
            <person name="Mirbahai L."/>
            <person name="Eastwood N."/>
            <person name="Colbourne J.K."/>
            <person name="Zhou J."/>
            <person name="Mallon E."/>
            <person name="Orsini L."/>
        </authorList>
    </citation>
    <scope>NUCLEOTIDE SEQUENCE [LARGE SCALE GENOMIC DNA]</scope>
    <source>
        <strain evidence="1">LRV0_1</strain>
    </source>
</reference>
<organism evidence="1 2">
    <name type="scientific">Daphnia magna</name>
    <dbReference type="NCBI Taxonomy" id="35525"/>
    <lineage>
        <taxon>Eukaryota</taxon>
        <taxon>Metazoa</taxon>
        <taxon>Ecdysozoa</taxon>
        <taxon>Arthropoda</taxon>
        <taxon>Crustacea</taxon>
        <taxon>Branchiopoda</taxon>
        <taxon>Diplostraca</taxon>
        <taxon>Cladocera</taxon>
        <taxon>Anomopoda</taxon>
        <taxon>Daphniidae</taxon>
        <taxon>Daphnia</taxon>
    </lineage>
</organism>
<sequence>MAANASTDNSFPLTIMECETALSCEGGESSQNSSSHNGSYHSSLINELAKMVMNFKAKALLLEDEQETLLSILMNLREEVPAEPSTISGLGAVNVADNLIATLADVNLKVTTKRSSHEEEALHQVNNMISQLVFQAQNEVHSTKELCHVYIRSCYQPGQCTDESNLGEGDSFQSFILRCAPDDKQRIRRRLHGLSNYIDSLLKDIYSPTNEVTEK</sequence>
<evidence type="ECO:0000313" key="2">
    <source>
        <dbReference type="Proteomes" id="UP001234178"/>
    </source>
</evidence>
<dbReference type="Gene3D" id="1.20.58.890">
    <property type="match status" value="1"/>
</dbReference>
<comment type="caution">
    <text evidence="1">The sequence shown here is derived from an EMBL/GenBank/DDBJ whole genome shotgun (WGS) entry which is preliminary data.</text>
</comment>
<dbReference type="Proteomes" id="UP001234178">
    <property type="component" value="Unassembled WGS sequence"/>
</dbReference>
<dbReference type="PANTHER" id="PTHR12334:SF6">
    <property type="entry name" value="BAG FAMILY MOLECULAR CHAPERONE REGULATOR 2"/>
    <property type="match status" value="1"/>
</dbReference>
<accession>A0ABQ9ZRJ3</accession>
<evidence type="ECO:0008006" key="3">
    <source>
        <dbReference type="Google" id="ProtNLM"/>
    </source>
</evidence>
<gene>
    <name evidence="1" type="ORF">OUZ56_030512</name>
</gene>
<evidence type="ECO:0000313" key="1">
    <source>
        <dbReference type="EMBL" id="KAK4015538.1"/>
    </source>
</evidence>
<protein>
    <recommendedName>
        <fullName evidence="3">BAG family molecular chaperone regulator 2</fullName>
    </recommendedName>
</protein>
<dbReference type="InterPro" id="IPR037689">
    <property type="entry name" value="BAG2"/>
</dbReference>